<sequence length="263" mass="29481">FRRRMVSDDADDVNRDYIRVQFDGTKTFEIHVDNVSVKQISRNMGSQKTFDALDGVADGPDITPIWGDWDEQQRVTYLDGVYSVDWTGSAVDVLRKDSLFTEGDRIEFAINIIDIVGTFRFDIGYPLTAYISTPGVHIIRSVATSEGRLGIVANGNLTASFEILHTILTSPAQGRMTIEWTPMFDSTLVTSDSNVISVNGDDNDFLYLRTSNRMKFKDGSNEVTVTFLWVARTLYLITAQWGPHPDYANALKMQLIVTDGITT</sequence>
<dbReference type="AlphaFoldDB" id="X0VM04"/>
<reference evidence="1" key="1">
    <citation type="journal article" date="2014" name="Front. Microbiol.">
        <title>High frequency of phylogenetically diverse reductive dehalogenase-homologous genes in deep subseafloor sedimentary metagenomes.</title>
        <authorList>
            <person name="Kawai M."/>
            <person name="Futagami T."/>
            <person name="Toyoda A."/>
            <person name="Takaki Y."/>
            <person name="Nishi S."/>
            <person name="Hori S."/>
            <person name="Arai W."/>
            <person name="Tsubouchi T."/>
            <person name="Morono Y."/>
            <person name="Uchiyama I."/>
            <person name="Ito T."/>
            <person name="Fujiyama A."/>
            <person name="Inagaki F."/>
            <person name="Takami H."/>
        </authorList>
    </citation>
    <scope>NUCLEOTIDE SEQUENCE</scope>
    <source>
        <strain evidence="1">Expedition CK06-06</strain>
    </source>
</reference>
<dbReference type="EMBL" id="BARS01030228">
    <property type="protein sequence ID" value="GAG19384.1"/>
    <property type="molecule type" value="Genomic_DNA"/>
</dbReference>
<protein>
    <submittedName>
        <fullName evidence="1">Uncharacterized protein</fullName>
    </submittedName>
</protein>
<accession>X0VM04</accession>
<gene>
    <name evidence="1" type="ORF">S01H1_47161</name>
</gene>
<name>X0VM04_9ZZZZ</name>
<organism evidence="1">
    <name type="scientific">marine sediment metagenome</name>
    <dbReference type="NCBI Taxonomy" id="412755"/>
    <lineage>
        <taxon>unclassified sequences</taxon>
        <taxon>metagenomes</taxon>
        <taxon>ecological metagenomes</taxon>
    </lineage>
</organism>
<feature type="non-terminal residue" evidence="1">
    <location>
        <position position="263"/>
    </location>
</feature>
<feature type="non-terminal residue" evidence="1">
    <location>
        <position position="1"/>
    </location>
</feature>
<comment type="caution">
    <text evidence="1">The sequence shown here is derived from an EMBL/GenBank/DDBJ whole genome shotgun (WGS) entry which is preliminary data.</text>
</comment>
<evidence type="ECO:0000313" key="1">
    <source>
        <dbReference type="EMBL" id="GAG19384.1"/>
    </source>
</evidence>
<proteinExistence type="predicted"/>